<feature type="non-terminal residue" evidence="2">
    <location>
        <position position="197"/>
    </location>
</feature>
<sequence>RFAWLKDAWRTQYEFVAQEGAVLKELNDASVPYVPTLICHGDIPGQDTGGREECPLRRHKHYRIAVKEVGMKLVEFKHGKQLLQIIFDCMFAHQQAVVEANIMHRDISGGNILILPRAIDVGGNGSAYMKWTGLLVDWELSKPLKGDASFPRPRQPERTGTWQFMSAAVLDNHSKKLEISDELESFFHVTLYYAVRY</sequence>
<dbReference type="AlphaFoldDB" id="A0A1Y2J2M3"/>
<protein>
    <recommendedName>
        <fullName evidence="1">Protein kinase domain-containing protein</fullName>
    </recommendedName>
</protein>
<proteinExistence type="predicted"/>
<feature type="domain" description="Protein kinase" evidence="1">
    <location>
        <begin position="1"/>
        <end position="197"/>
    </location>
</feature>
<dbReference type="InterPro" id="IPR008266">
    <property type="entry name" value="Tyr_kinase_AS"/>
</dbReference>
<dbReference type="SUPFAM" id="SSF56112">
    <property type="entry name" value="Protein kinase-like (PK-like)"/>
    <property type="match status" value="1"/>
</dbReference>
<organism evidence="2 3">
    <name type="scientific">Trametes coccinea (strain BRFM310)</name>
    <name type="common">Pycnoporus coccineus</name>
    <dbReference type="NCBI Taxonomy" id="1353009"/>
    <lineage>
        <taxon>Eukaryota</taxon>
        <taxon>Fungi</taxon>
        <taxon>Dikarya</taxon>
        <taxon>Basidiomycota</taxon>
        <taxon>Agaricomycotina</taxon>
        <taxon>Agaricomycetes</taxon>
        <taxon>Polyporales</taxon>
        <taxon>Polyporaceae</taxon>
        <taxon>Trametes</taxon>
    </lineage>
</organism>
<dbReference type="OrthoDB" id="2757790at2759"/>
<feature type="non-terminal residue" evidence="2">
    <location>
        <position position="1"/>
    </location>
</feature>
<name>A0A1Y2J2M3_TRAC3</name>
<dbReference type="PANTHER" id="PTHR38248">
    <property type="entry name" value="FUNK1 6"/>
    <property type="match status" value="1"/>
</dbReference>
<gene>
    <name evidence="2" type="ORF">PYCCODRAFT_1331388</name>
</gene>
<dbReference type="InterPro" id="IPR040976">
    <property type="entry name" value="Pkinase_fungal"/>
</dbReference>
<reference evidence="2 3" key="1">
    <citation type="journal article" date="2015" name="Biotechnol. Biofuels">
        <title>Enhanced degradation of softwood versus hardwood by the white-rot fungus Pycnoporus coccineus.</title>
        <authorList>
            <person name="Couturier M."/>
            <person name="Navarro D."/>
            <person name="Chevret D."/>
            <person name="Henrissat B."/>
            <person name="Piumi F."/>
            <person name="Ruiz-Duenas F.J."/>
            <person name="Martinez A.T."/>
            <person name="Grigoriev I.V."/>
            <person name="Riley R."/>
            <person name="Lipzen A."/>
            <person name="Berrin J.G."/>
            <person name="Master E.R."/>
            <person name="Rosso M.N."/>
        </authorList>
    </citation>
    <scope>NUCLEOTIDE SEQUENCE [LARGE SCALE GENOMIC DNA]</scope>
    <source>
        <strain evidence="2 3">BRFM310</strain>
    </source>
</reference>
<dbReference type="PROSITE" id="PS00109">
    <property type="entry name" value="PROTEIN_KINASE_TYR"/>
    <property type="match status" value="1"/>
</dbReference>
<dbReference type="InterPro" id="IPR011009">
    <property type="entry name" value="Kinase-like_dom_sf"/>
</dbReference>
<accession>A0A1Y2J2M3</accession>
<dbReference type="PROSITE" id="PS50011">
    <property type="entry name" value="PROTEIN_KINASE_DOM"/>
    <property type="match status" value="1"/>
</dbReference>
<dbReference type="EMBL" id="KZ084088">
    <property type="protein sequence ID" value="OSD07143.1"/>
    <property type="molecule type" value="Genomic_DNA"/>
</dbReference>
<dbReference type="Pfam" id="PF17667">
    <property type="entry name" value="Pkinase_fungal"/>
    <property type="match status" value="1"/>
</dbReference>
<evidence type="ECO:0000259" key="1">
    <source>
        <dbReference type="PROSITE" id="PS50011"/>
    </source>
</evidence>
<keyword evidence="3" id="KW-1185">Reference proteome</keyword>
<evidence type="ECO:0000313" key="3">
    <source>
        <dbReference type="Proteomes" id="UP000193067"/>
    </source>
</evidence>
<dbReference type="PANTHER" id="PTHR38248:SF2">
    <property type="entry name" value="FUNK1 11"/>
    <property type="match status" value="1"/>
</dbReference>
<dbReference type="Gene3D" id="1.10.510.10">
    <property type="entry name" value="Transferase(Phosphotransferase) domain 1"/>
    <property type="match status" value="1"/>
</dbReference>
<dbReference type="GO" id="GO:0004672">
    <property type="term" value="F:protein kinase activity"/>
    <property type="evidence" value="ECO:0007669"/>
    <property type="project" value="InterPro"/>
</dbReference>
<dbReference type="GO" id="GO:0005524">
    <property type="term" value="F:ATP binding"/>
    <property type="evidence" value="ECO:0007669"/>
    <property type="project" value="InterPro"/>
</dbReference>
<evidence type="ECO:0000313" key="2">
    <source>
        <dbReference type="EMBL" id="OSD07143.1"/>
    </source>
</evidence>
<dbReference type="Proteomes" id="UP000193067">
    <property type="component" value="Unassembled WGS sequence"/>
</dbReference>
<dbReference type="InterPro" id="IPR000719">
    <property type="entry name" value="Prot_kinase_dom"/>
</dbReference>